<dbReference type="AlphaFoldDB" id="A0A915E2C4"/>
<dbReference type="WBParaSite" id="jg25459">
    <property type="protein sequence ID" value="jg25459"/>
    <property type="gene ID" value="jg25459"/>
</dbReference>
<organism evidence="1 2">
    <name type="scientific">Ditylenchus dipsaci</name>
    <dbReference type="NCBI Taxonomy" id="166011"/>
    <lineage>
        <taxon>Eukaryota</taxon>
        <taxon>Metazoa</taxon>
        <taxon>Ecdysozoa</taxon>
        <taxon>Nematoda</taxon>
        <taxon>Chromadorea</taxon>
        <taxon>Rhabditida</taxon>
        <taxon>Tylenchina</taxon>
        <taxon>Tylenchomorpha</taxon>
        <taxon>Sphaerularioidea</taxon>
        <taxon>Anguinidae</taxon>
        <taxon>Anguininae</taxon>
        <taxon>Ditylenchus</taxon>
    </lineage>
</organism>
<evidence type="ECO:0000313" key="1">
    <source>
        <dbReference type="Proteomes" id="UP000887574"/>
    </source>
</evidence>
<name>A0A915E2C4_9BILA</name>
<sequence length="66" mass="7649">MTSRDESSKSTDNRASATIEFGQYLFYEQCTAVLGKRSATGRVLRKWSIPFADQQKQQENQRWCRG</sequence>
<keyword evidence="1" id="KW-1185">Reference proteome</keyword>
<dbReference type="Proteomes" id="UP000887574">
    <property type="component" value="Unplaced"/>
</dbReference>
<protein>
    <submittedName>
        <fullName evidence="2">Uncharacterized protein</fullName>
    </submittedName>
</protein>
<evidence type="ECO:0000313" key="2">
    <source>
        <dbReference type="WBParaSite" id="jg25459"/>
    </source>
</evidence>
<proteinExistence type="predicted"/>
<reference evidence="2" key="1">
    <citation type="submission" date="2022-11" db="UniProtKB">
        <authorList>
            <consortium name="WormBaseParasite"/>
        </authorList>
    </citation>
    <scope>IDENTIFICATION</scope>
</reference>
<accession>A0A915E2C4</accession>